<accession>A0A699WS98</accession>
<protein>
    <submittedName>
        <fullName evidence="1">Uncharacterized protein</fullName>
    </submittedName>
</protein>
<dbReference type="AlphaFoldDB" id="A0A699WS98"/>
<organism evidence="1">
    <name type="scientific">Tanacetum cinerariifolium</name>
    <name type="common">Dalmatian daisy</name>
    <name type="synonym">Chrysanthemum cinerariifolium</name>
    <dbReference type="NCBI Taxonomy" id="118510"/>
    <lineage>
        <taxon>Eukaryota</taxon>
        <taxon>Viridiplantae</taxon>
        <taxon>Streptophyta</taxon>
        <taxon>Embryophyta</taxon>
        <taxon>Tracheophyta</taxon>
        <taxon>Spermatophyta</taxon>
        <taxon>Magnoliopsida</taxon>
        <taxon>eudicotyledons</taxon>
        <taxon>Gunneridae</taxon>
        <taxon>Pentapetalae</taxon>
        <taxon>asterids</taxon>
        <taxon>campanulids</taxon>
        <taxon>Asterales</taxon>
        <taxon>Asteraceae</taxon>
        <taxon>Asteroideae</taxon>
        <taxon>Anthemideae</taxon>
        <taxon>Anthemidinae</taxon>
        <taxon>Tanacetum</taxon>
    </lineage>
</organism>
<comment type="caution">
    <text evidence="1">The sequence shown here is derived from an EMBL/GenBank/DDBJ whole genome shotgun (WGS) entry which is preliminary data.</text>
</comment>
<feature type="non-terminal residue" evidence="1">
    <location>
        <position position="1"/>
    </location>
</feature>
<proteinExistence type="predicted"/>
<name>A0A699WS98_TANCI</name>
<reference evidence="1" key="1">
    <citation type="journal article" date="2019" name="Sci. Rep.">
        <title>Draft genome of Tanacetum cinerariifolium, the natural source of mosquito coil.</title>
        <authorList>
            <person name="Yamashiro T."/>
            <person name="Shiraishi A."/>
            <person name="Satake H."/>
            <person name="Nakayama K."/>
        </authorList>
    </citation>
    <scope>NUCLEOTIDE SEQUENCE</scope>
</reference>
<gene>
    <name evidence="1" type="ORF">Tci_922336</name>
</gene>
<dbReference type="EMBL" id="BKCJ011756543">
    <property type="protein sequence ID" value="GFD50367.1"/>
    <property type="molecule type" value="Genomic_DNA"/>
</dbReference>
<sequence length="84" mass="8571">VHARRKGLALGVVAEGIGAAEGVLIIGLAGGDAARRTAHVVSTGVGFGTHDDGVGYRVIERPGARRAASEELLSAVEGRELRDV</sequence>
<feature type="non-terminal residue" evidence="1">
    <location>
        <position position="84"/>
    </location>
</feature>
<evidence type="ECO:0000313" key="1">
    <source>
        <dbReference type="EMBL" id="GFD50367.1"/>
    </source>
</evidence>